<dbReference type="InterPro" id="IPR056552">
    <property type="entry name" value="Ribonucl_Kappa"/>
</dbReference>
<dbReference type="Proteomes" id="UP000664859">
    <property type="component" value="Unassembled WGS sequence"/>
</dbReference>
<evidence type="ECO:0000256" key="1">
    <source>
        <dbReference type="ARBA" id="ARBA00004370"/>
    </source>
</evidence>
<evidence type="ECO:0000256" key="5">
    <source>
        <dbReference type="SAM" id="Phobius"/>
    </source>
</evidence>
<comment type="caution">
    <text evidence="6">The sequence shown here is derived from an EMBL/GenBank/DDBJ whole genome shotgun (WGS) entry which is preliminary data.</text>
</comment>
<protein>
    <submittedName>
        <fullName evidence="6">Uncharacterized protein</fullName>
    </submittedName>
</protein>
<organism evidence="6 7">
    <name type="scientific">Tribonema minus</name>
    <dbReference type="NCBI Taxonomy" id="303371"/>
    <lineage>
        <taxon>Eukaryota</taxon>
        <taxon>Sar</taxon>
        <taxon>Stramenopiles</taxon>
        <taxon>Ochrophyta</taxon>
        <taxon>PX clade</taxon>
        <taxon>Xanthophyceae</taxon>
        <taxon>Tribonematales</taxon>
        <taxon>Tribonemataceae</taxon>
        <taxon>Tribonema</taxon>
    </lineage>
</organism>
<accession>A0A836CCG9</accession>
<proteinExistence type="predicted"/>
<dbReference type="Pfam" id="PF23489">
    <property type="entry name" value="V-ATPase_su_f"/>
    <property type="match status" value="1"/>
</dbReference>
<sequence length="106" mass="11920">MCSLPACSQCCCLLSGMGIVFLTILGILFEEQPFFTNPEVYHKDGSEEAAEAVYWGAFIYFITLLMSLYGMWYSKRRSAQYNEAQFDHELAPLAASPPRPDYGGSR</sequence>
<dbReference type="EMBL" id="JAFCMP010000334">
    <property type="protein sequence ID" value="KAG5181300.1"/>
    <property type="molecule type" value="Genomic_DNA"/>
</dbReference>
<evidence type="ECO:0000256" key="3">
    <source>
        <dbReference type="ARBA" id="ARBA00022989"/>
    </source>
</evidence>
<comment type="subcellular location">
    <subcellularLocation>
        <location evidence="1">Membrane</location>
    </subcellularLocation>
</comment>
<dbReference type="AlphaFoldDB" id="A0A836CCG9"/>
<evidence type="ECO:0000313" key="6">
    <source>
        <dbReference type="EMBL" id="KAG5181300.1"/>
    </source>
</evidence>
<keyword evidence="2 5" id="KW-0812">Transmembrane</keyword>
<evidence type="ECO:0000313" key="7">
    <source>
        <dbReference type="Proteomes" id="UP000664859"/>
    </source>
</evidence>
<feature type="transmembrane region" description="Helical" evidence="5">
    <location>
        <begin position="52"/>
        <end position="72"/>
    </location>
</feature>
<keyword evidence="7" id="KW-1185">Reference proteome</keyword>
<dbReference type="GO" id="GO:0016020">
    <property type="term" value="C:membrane"/>
    <property type="evidence" value="ECO:0007669"/>
    <property type="project" value="UniProtKB-SubCell"/>
</dbReference>
<reference evidence="6" key="1">
    <citation type="submission" date="2021-02" db="EMBL/GenBank/DDBJ databases">
        <title>First Annotated Genome of the Yellow-green Alga Tribonema minus.</title>
        <authorList>
            <person name="Mahan K.M."/>
        </authorList>
    </citation>
    <scope>NUCLEOTIDE SEQUENCE</scope>
    <source>
        <strain evidence="6">UTEX B ZZ1240</strain>
    </source>
</reference>
<dbReference type="OrthoDB" id="67317at2759"/>
<evidence type="ECO:0000256" key="2">
    <source>
        <dbReference type="ARBA" id="ARBA00022692"/>
    </source>
</evidence>
<keyword evidence="4 5" id="KW-0472">Membrane</keyword>
<evidence type="ECO:0000256" key="4">
    <source>
        <dbReference type="ARBA" id="ARBA00023136"/>
    </source>
</evidence>
<name>A0A836CCG9_9STRA</name>
<feature type="transmembrane region" description="Helical" evidence="5">
    <location>
        <begin position="12"/>
        <end position="29"/>
    </location>
</feature>
<gene>
    <name evidence="6" type="ORF">JKP88DRAFT_64144</name>
</gene>
<keyword evidence="3 5" id="KW-1133">Transmembrane helix</keyword>